<feature type="transmembrane region" description="Helical" evidence="11">
    <location>
        <begin position="7"/>
        <end position="25"/>
    </location>
</feature>
<keyword evidence="9" id="KW-0479">Metal-binding</keyword>
<keyword evidence="7 11" id="KW-0472">Membrane</keyword>
<protein>
    <submittedName>
        <fullName evidence="13">LTA synthase family protein</fullName>
    </submittedName>
</protein>
<reference evidence="13" key="2">
    <citation type="journal article" date="2021" name="PeerJ">
        <title>Extensive microbial diversity within the chicken gut microbiome revealed by metagenomics and culture.</title>
        <authorList>
            <person name="Gilroy R."/>
            <person name="Ravi A."/>
            <person name="Getino M."/>
            <person name="Pursley I."/>
            <person name="Horton D.L."/>
            <person name="Alikhan N.F."/>
            <person name="Baker D."/>
            <person name="Gharbi K."/>
            <person name="Hall N."/>
            <person name="Watson M."/>
            <person name="Adriaenssens E.M."/>
            <person name="Foster-Nyarko E."/>
            <person name="Jarju S."/>
            <person name="Secka A."/>
            <person name="Antonio M."/>
            <person name="Oren A."/>
            <person name="Chaudhuri R.R."/>
            <person name="La Ragione R."/>
            <person name="Hildebrand F."/>
            <person name="Pallen M.J."/>
        </authorList>
    </citation>
    <scope>NUCLEOTIDE SEQUENCE</scope>
    <source>
        <strain evidence="13">CHK178-757</strain>
    </source>
</reference>
<dbReference type="InterPro" id="IPR000917">
    <property type="entry name" value="Sulfatase_N"/>
</dbReference>
<evidence type="ECO:0000256" key="11">
    <source>
        <dbReference type="SAM" id="Phobius"/>
    </source>
</evidence>
<feature type="transmembrane region" description="Helical" evidence="11">
    <location>
        <begin position="31"/>
        <end position="52"/>
    </location>
</feature>
<feature type="transmembrane region" description="Helical" evidence="11">
    <location>
        <begin position="148"/>
        <end position="166"/>
    </location>
</feature>
<evidence type="ECO:0000256" key="10">
    <source>
        <dbReference type="PIRSR" id="PIRSR005091-3"/>
    </source>
</evidence>
<evidence type="ECO:0000256" key="4">
    <source>
        <dbReference type="ARBA" id="ARBA00022475"/>
    </source>
</evidence>
<dbReference type="GO" id="GO:0005886">
    <property type="term" value="C:plasma membrane"/>
    <property type="evidence" value="ECO:0007669"/>
    <property type="project" value="UniProtKB-SubCell"/>
</dbReference>
<dbReference type="InterPro" id="IPR050448">
    <property type="entry name" value="OpgB/LTA_synthase_biosynth"/>
</dbReference>
<comment type="pathway">
    <text evidence="2">Cell wall biogenesis; lipoteichoic acid biosynthesis.</text>
</comment>
<keyword evidence="9" id="KW-0464">Manganese</keyword>
<gene>
    <name evidence="13" type="ORF">IAB46_02395</name>
</gene>
<evidence type="ECO:0000313" key="14">
    <source>
        <dbReference type="Proteomes" id="UP000823927"/>
    </source>
</evidence>
<evidence type="ECO:0000256" key="5">
    <source>
        <dbReference type="ARBA" id="ARBA00022692"/>
    </source>
</evidence>
<evidence type="ECO:0000313" key="13">
    <source>
        <dbReference type="EMBL" id="HIS46400.1"/>
    </source>
</evidence>
<dbReference type="InterPro" id="IPR012160">
    <property type="entry name" value="LtaS-like"/>
</dbReference>
<keyword evidence="6 11" id="KW-1133">Transmembrane helix</keyword>
<dbReference type="PANTHER" id="PTHR47371">
    <property type="entry name" value="LIPOTEICHOIC ACID SYNTHASE"/>
    <property type="match status" value="1"/>
</dbReference>
<sequence>MKEKILKVRYLVFILFAVKMFVYYIAVDIPIFSSLSYWVTLVFFGLTMYLYYYSTVRTQRILRFIYAIFSIVLFIDVIYYNYFNQLVSVNQIWQIKNIKGTEDSVKSAIPLMSVVILADLPVLWLIYRKFRSRIDEDASKRISLKKKRWVATGLIVSIIIIALNPLRLASIAKLNSTEAVTVHVKDAVESTLGKVVYNLSSLGTILQNKDVSADVVEEISEDVMDETGESEDTSDSGQARYAGVGKGMNLVVIQVESMQNFVLNTEYNGQEVTPYLNQLLKEDTLYFNHYFTNMGKGNTSDAEFSTQTGLYPVIEGASYDMYVDNSFNALPELMAEKGYYTSAAIGDDKDFYNRATVYPRLGFDQFYNEENLDMDEISGLGLSDKSLFRQMAQNLSQQEAPFYSFIITLTNHYPYVLDAPLEATLELKDEDKDTLFGGYLQTIRYTDEAIGEFVEALKENGLYDNTVIVIYGDHHGLNCLDNENYEKMTEFLGYSYDYDTMLNIPLLIHIPGLGEARTIETVGGQVDFLATMANLFDLDLSSTVTFGQDLLNADEGFVATVAYMLQGSFIKDGVLYEIGRDGSFESGRALDLNTHEPISIDGLEEDSQRAVTVTEISKYILERDLAEMSAGELAELIDTEMKSAETEQE</sequence>
<dbReference type="EMBL" id="DVIT01000012">
    <property type="protein sequence ID" value="HIS46400.1"/>
    <property type="molecule type" value="Genomic_DNA"/>
</dbReference>
<feature type="binding site" evidence="10">
    <location>
        <position position="473"/>
    </location>
    <ligand>
        <name>Mn(2+)</name>
        <dbReference type="ChEBI" id="CHEBI:29035"/>
    </ligand>
</feature>
<feature type="transmembrane region" description="Helical" evidence="11">
    <location>
        <begin position="108"/>
        <end position="127"/>
    </location>
</feature>
<dbReference type="AlphaFoldDB" id="A0A9D1F2G3"/>
<proteinExistence type="inferred from homology"/>
<feature type="active site" evidence="8">
    <location>
        <position position="299"/>
    </location>
</feature>
<accession>A0A9D1F2G3</accession>
<keyword evidence="4" id="KW-1003">Cell membrane</keyword>
<dbReference type="GO" id="GO:0046872">
    <property type="term" value="F:metal ion binding"/>
    <property type="evidence" value="ECO:0007669"/>
    <property type="project" value="UniProtKB-KW"/>
</dbReference>
<feature type="binding site" evidence="9">
    <location>
        <position position="412"/>
    </location>
    <ligand>
        <name>substrate</name>
    </ligand>
</feature>
<evidence type="ECO:0000256" key="3">
    <source>
        <dbReference type="ARBA" id="ARBA00009983"/>
    </source>
</evidence>
<feature type="transmembrane region" description="Helical" evidence="11">
    <location>
        <begin position="64"/>
        <end position="83"/>
    </location>
</feature>
<evidence type="ECO:0000256" key="7">
    <source>
        <dbReference type="ARBA" id="ARBA00023136"/>
    </source>
</evidence>
<evidence type="ECO:0000256" key="9">
    <source>
        <dbReference type="PIRSR" id="PIRSR005091-2"/>
    </source>
</evidence>
<dbReference type="SUPFAM" id="SSF53649">
    <property type="entry name" value="Alkaline phosphatase-like"/>
    <property type="match status" value="1"/>
</dbReference>
<reference evidence="13" key="1">
    <citation type="submission" date="2020-10" db="EMBL/GenBank/DDBJ databases">
        <authorList>
            <person name="Gilroy R."/>
        </authorList>
    </citation>
    <scope>NUCLEOTIDE SEQUENCE</scope>
    <source>
        <strain evidence="13">CHK178-757</strain>
    </source>
</reference>
<dbReference type="Proteomes" id="UP000823927">
    <property type="component" value="Unassembled WGS sequence"/>
</dbReference>
<organism evidence="13 14">
    <name type="scientific">Candidatus Scybalocola faecigallinarum</name>
    <dbReference type="NCBI Taxonomy" id="2840941"/>
    <lineage>
        <taxon>Bacteria</taxon>
        <taxon>Bacillati</taxon>
        <taxon>Bacillota</taxon>
        <taxon>Clostridia</taxon>
        <taxon>Lachnospirales</taxon>
        <taxon>Lachnospiraceae</taxon>
        <taxon>Lachnospiraceae incertae sedis</taxon>
        <taxon>Candidatus Scybalocola (ex Gilroy et al. 2021)</taxon>
    </lineage>
</organism>
<dbReference type="Gene3D" id="3.40.720.10">
    <property type="entry name" value="Alkaline Phosphatase, subunit A"/>
    <property type="match status" value="1"/>
</dbReference>
<dbReference type="InterPro" id="IPR017850">
    <property type="entry name" value="Alkaline_phosphatase_core_sf"/>
</dbReference>
<comment type="similarity">
    <text evidence="3">Belongs to the LTA synthase family.</text>
</comment>
<feature type="binding site" evidence="10">
    <location>
        <position position="256"/>
    </location>
    <ligand>
        <name>Mn(2+)</name>
        <dbReference type="ChEBI" id="CHEBI:29035"/>
    </ligand>
</feature>
<dbReference type="CDD" id="cd16015">
    <property type="entry name" value="LTA_synthase"/>
    <property type="match status" value="1"/>
</dbReference>
<evidence type="ECO:0000256" key="2">
    <source>
        <dbReference type="ARBA" id="ARBA00004936"/>
    </source>
</evidence>
<evidence type="ECO:0000256" key="8">
    <source>
        <dbReference type="PIRSR" id="PIRSR005091-1"/>
    </source>
</evidence>
<evidence type="ECO:0000256" key="6">
    <source>
        <dbReference type="ARBA" id="ARBA00022989"/>
    </source>
</evidence>
<comment type="caution">
    <text evidence="13">The sequence shown here is derived from an EMBL/GenBank/DDBJ whole genome shotgun (WGS) entry which is preliminary data.</text>
</comment>
<evidence type="ECO:0000256" key="1">
    <source>
        <dbReference type="ARBA" id="ARBA00004651"/>
    </source>
</evidence>
<comment type="subcellular location">
    <subcellularLocation>
        <location evidence="1">Cell membrane</location>
        <topology evidence="1">Multi-pass membrane protein</topology>
    </subcellularLocation>
</comment>
<dbReference type="PIRSF" id="PIRSF005091">
    <property type="entry name" value="Mmb_sulf_HI1246"/>
    <property type="match status" value="1"/>
</dbReference>
<dbReference type="Pfam" id="PF00884">
    <property type="entry name" value="Sulfatase"/>
    <property type="match status" value="1"/>
</dbReference>
<dbReference type="PANTHER" id="PTHR47371:SF3">
    <property type="entry name" value="PHOSPHOGLYCEROL TRANSFERASE I"/>
    <property type="match status" value="1"/>
</dbReference>
<feature type="binding site" evidence="10">
    <location>
        <position position="299"/>
    </location>
    <ligand>
        <name>Mn(2+)</name>
        <dbReference type="ChEBI" id="CHEBI:29035"/>
    </ligand>
</feature>
<feature type="binding site" evidence="10">
    <location>
        <position position="474"/>
    </location>
    <ligand>
        <name>Mn(2+)</name>
        <dbReference type="ChEBI" id="CHEBI:29035"/>
    </ligand>
</feature>
<evidence type="ECO:0000259" key="12">
    <source>
        <dbReference type="Pfam" id="PF00884"/>
    </source>
</evidence>
<feature type="domain" description="Sulfatase N-terminal" evidence="12">
    <location>
        <begin position="249"/>
        <end position="537"/>
    </location>
</feature>
<name>A0A9D1F2G3_9FIRM</name>
<keyword evidence="5 11" id="KW-0812">Transmembrane</keyword>
<dbReference type="Gene3D" id="3.30.1120.170">
    <property type="match status" value="1"/>
</dbReference>